<dbReference type="PANTHER" id="PTHR11877:SF46">
    <property type="entry name" value="TYPE III POLYKETIDE SYNTHASE A"/>
    <property type="match status" value="1"/>
</dbReference>
<keyword evidence="7" id="KW-1185">Reference proteome</keyword>
<evidence type="ECO:0000256" key="3">
    <source>
        <dbReference type="PIRSR" id="PIRSR000451-1"/>
    </source>
</evidence>
<evidence type="ECO:0000256" key="2">
    <source>
        <dbReference type="ARBA" id="ARBA00022679"/>
    </source>
</evidence>
<evidence type="ECO:0000259" key="5">
    <source>
        <dbReference type="Pfam" id="PF02797"/>
    </source>
</evidence>
<dbReference type="InterPro" id="IPR016039">
    <property type="entry name" value="Thiolase-like"/>
</dbReference>
<evidence type="ECO:0000313" key="6">
    <source>
        <dbReference type="EMBL" id="QDT11518.1"/>
    </source>
</evidence>
<dbReference type="RefSeq" id="WP_145419335.1">
    <property type="nucleotide sequence ID" value="NZ_CP036526.1"/>
</dbReference>
<sequence length="365" mass="39567">MTVFINGIGTHTPRGSILQSDAGKLAERYCCPTPEQSRLLPVLYRRTRVRRRHSVLLDGDFSWDNVPSLYHQSVDENDRGPTTQTRMAIYRDTAAILGATACVQAIEQSSFAADTITHLITTSCTGFYAPGFDIELVAQLGLSPDVSRNHLGFMGCHAAMNAMRMAQGYVLADPSCRVLICAVETCTLHHQYGWDPQSIVANALFADGAAALIVSAEPPTDPADGLHHVASRSFIVPDTTDAMSWQIGDHGYRMTLESTVPETIRKQLGPWMSEFLDQHGLSQSDIGGWLVHPGGPRILDATSEALGLPDDALAESMSVLENYGNMSSPTVLFVLQQALKAKRPGPYVMLGFGPGLTIEAALLNQ</sequence>
<dbReference type="InterPro" id="IPR001099">
    <property type="entry name" value="Chalcone/stilbene_synt_N"/>
</dbReference>
<feature type="domain" description="Chalcone/stilbene synthase N-terminal" evidence="4">
    <location>
        <begin position="8"/>
        <end position="218"/>
    </location>
</feature>
<reference evidence="6 7" key="1">
    <citation type="submission" date="2019-02" db="EMBL/GenBank/DDBJ databases">
        <title>Deep-cultivation of Planctomycetes and their phenomic and genomic characterization uncovers novel biology.</title>
        <authorList>
            <person name="Wiegand S."/>
            <person name="Jogler M."/>
            <person name="Boedeker C."/>
            <person name="Pinto D."/>
            <person name="Vollmers J."/>
            <person name="Rivas-Marin E."/>
            <person name="Kohn T."/>
            <person name="Peeters S.H."/>
            <person name="Heuer A."/>
            <person name="Rast P."/>
            <person name="Oberbeckmann S."/>
            <person name="Bunk B."/>
            <person name="Jeske O."/>
            <person name="Meyerdierks A."/>
            <person name="Storesund J.E."/>
            <person name="Kallscheuer N."/>
            <person name="Luecker S."/>
            <person name="Lage O.M."/>
            <person name="Pohl T."/>
            <person name="Merkel B.J."/>
            <person name="Hornburger P."/>
            <person name="Mueller R.-W."/>
            <person name="Bruemmer F."/>
            <person name="Labrenz M."/>
            <person name="Spormann A.M."/>
            <person name="Op den Camp H."/>
            <person name="Overmann J."/>
            <person name="Amann R."/>
            <person name="Jetten M.S.M."/>
            <person name="Mascher T."/>
            <person name="Medema M.H."/>
            <person name="Devos D.P."/>
            <person name="Kaster A.-K."/>
            <person name="Ovreas L."/>
            <person name="Rohde M."/>
            <person name="Galperin M.Y."/>
            <person name="Jogler C."/>
        </authorList>
    </citation>
    <scope>NUCLEOTIDE SEQUENCE [LARGE SCALE GENOMIC DNA]</scope>
    <source>
        <strain evidence="6 7">K23_9</strain>
    </source>
</reference>
<accession>A0A517NWN5</accession>
<dbReference type="OrthoDB" id="9786288at2"/>
<name>A0A517NWN5_9BACT</name>
<comment type="similarity">
    <text evidence="1">Belongs to the thiolase-like superfamily. Chalcone/stilbene synthases family.</text>
</comment>
<dbReference type="GO" id="GO:0016747">
    <property type="term" value="F:acyltransferase activity, transferring groups other than amino-acyl groups"/>
    <property type="evidence" value="ECO:0007669"/>
    <property type="project" value="InterPro"/>
</dbReference>
<feature type="active site" description="Acyl-thioester intermediate" evidence="3">
    <location>
        <position position="156"/>
    </location>
</feature>
<keyword evidence="2 6" id="KW-0808">Transferase</keyword>
<dbReference type="Gene3D" id="3.40.47.10">
    <property type="match status" value="2"/>
</dbReference>
<dbReference type="Pfam" id="PF02797">
    <property type="entry name" value="Chal_sti_synt_C"/>
    <property type="match status" value="1"/>
</dbReference>
<dbReference type="PIRSF" id="PIRSF000451">
    <property type="entry name" value="PKS_III"/>
    <property type="match status" value="1"/>
</dbReference>
<dbReference type="EMBL" id="CP036526">
    <property type="protein sequence ID" value="QDT11518.1"/>
    <property type="molecule type" value="Genomic_DNA"/>
</dbReference>
<dbReference type="PANTHER" id="PTHR11877">
    <property type="entry name" value="HYDROXYMETHYLGLUTARYL-COA SYNTHASE"/>
    <property type="match status" value="1"/>
</dbReference>
<evidence type="ECO:0000256" key="1">
    <source>
        <dbReference type="ARBA" id="ARBA00005531"/>
    </source>
</evidence>
<dbReference type="AlphaFoldDB" id="A0A517NWN5"/>
<dbReference type="Proteomes" id="UP000319817">
    <property type="component" value="Chromosome"/>
</dbReference>
<evidence type="ECO:0000259" key="4">
    <source>
        <dbReference type="Pfam" id="PF00195"/>
    </source>
</evidence>
<keyword evidence="6" id="KW-0012">Acyltransferase</keyword>
<feature type="domain" description="Chalcone/stilbene synthase C-terminal" evidence="5">
    <location>
        <begin position="233"/>
        <end position="364"/>
    </location>
</feature>
<dbReference type="InterPro" id="IPR011141">
    <property type="entry name" value="Polyketide_synthase_type-III"/>
</dbReference>
<proteinExistence type="inferred from homology"/>
<organism evidence="6 7">
    <name type="scientific">Stieleria marina</name>
    <dbReference type="NCBI Taxonomy" id="1930275"/>
    <lineage>
        <taxon>Bacteria</taxon>
        <taxon>Pseudomonadati</taxon>
        <taxon>Planctomycetota</taxon>
        <taxon>Planctomycetia</taxon>
        <taxon>Pirellulales</taxon>
        <taxon>Pirellulaceae</taxon>
        <taxon>Stieleria</taxon>
    </lineage>
</organism>
<dbReference type="GO" id="GO:0030639">
    <property type="term" value="P:polyketide biosynthetic process"/>
    <property type="evidence" value="ECO:0007669"/>
    <property type="project" value="TreeGrafter"/>
</dbReference>
<dbReference type="SUPFAM" id="SSF53901">
    <property type="entry name" value="Thiolase-like"/>
    <property type="match status" value="1"/>
</dbReference>
<dbReference type="InterPro" id="IPR012328">
    <property type="entry name" value="Chalcone/stilbene_synt_C"/>
</dbReference>
<dbReference type="EC" id="2.3.1.-" evidence="6"/>
<dbReference type="Pfam" id="PF00195">
    <property type="entry name" value="Chal_sti_synt_N"/>
    <property type="match status" value="1"/>
</dbReference>
<protein>
    <submittedName>
        <fullName evidence="6">Alpha-pyrone synthesis polyketide synthase-like Pks18</fullName>
        <ecNumber evidence="6">2.3.1.-</ecNumber>
    </submittedName>
</protein>
<dbReference type="CDD" id="cd00831">
    <property type="entry name" value="CHS_like"/>
    <property type="match status" value="1"/>
</dbReference>
<gene>
    <name evidence="6" type="ORF">K239x_35160</name>
</gene>
<evidence type="ECO:0000313" key="7">
    <source>
        <dbReference type="Proteomes" id="UP000319817"/>
    </source>
</evidence>